<organism evidence="1 2">
    <name type="scientific">Chryseobacterium bernardetii</name>
    <dbReference type="NCBI Taxonomy" id="1241978"/>
    <lineage>
        <taxon>Bacteria</taxon>
        <taxon>Pseudomonadati</taxon>
        <taxon>Bacteroidota</taxon>
        <taxon>Flavobacteriia</taxon>
        <taxon>Flavobacteriales</taxon>
        <taxon>Weeksellaceae</taxon>
        <taxon>Chryseobacterium group</taxon>
        <taxon>Chryseobacterium</taxon>
    </lineage>
</organism>
<dbReference type="Proteomes" id="UP000271193">
    <property type="component" value="Chromosome"/>
</dbReference>
<dbReference type="GeneID" id="99067839"/>
<dbReference type="AlphaFoldDB" id="A0A3G6TDT9"/>
<evidence type="ECO:0000313" key="2">
    <source>
        <dbReference type="Proteomes" id="UP000271193"/>
    </source>
</evidence>
<evidence type="ECO:0000313" key="1">
    <source>
        <dbReference type="EMBL" id="AZB27408.1"/>
    </source>
</evidence>
<name>A0A3G6TDT9_9FLAO</name>
<protein>
    <submittedName>
        <fullName evidence="1">Uncharacterized protein</fullName>
    </submittedName>
</protein>
<dbReference type="EMBL" id="CP033932">
    <property type="protein sequence ID" value="AZB27408.1"/>
    <property type="molecule type" value="Genomic_DNA"/>
</dbReference>
<dbReference type="KEGG" id="cben:EG339_23855"/>
<reference evidence="2" key="1">
    <citation type="submission" date="2018-11" db="EMBL/GenBank/DDBJ databases">
        <title>Proposal to divide the Flavobacteriaceae and reorganize its genera based on Amino Acid Identity values calculated from whole genome sequences.</title>
        <authorList>
            <person name="Nicholson A.C."/>
            <person name="Gulvik C.A."/>
            <person name="Whitney A.M."/>
            <person name="Humrighouse B.W."/>
            <person name="Bell M."/>
            <person name="Holmes B."/>
            <person name="Steigerwalt A.G."/>
            <person name="Villarma A."/>
            <person name="Sheth M."/>
            <person name="Batra D."/>
            <person name="Pryor J."/>
            <person name="Bernardet J.-F."/>
            <person name="Hugo C."/>
            <person name="Kampfer P."/>
            <person name="Newman J."/>
            <person name="McQuiston J.R."/>
        </authorList>
    </citation>
    <scope>NUCLEOTIDE SEQUENCE [LARGE SCALE GENOMIC DNA]</scope>
    <source>
        <strain evidence="2">G0229</strain>
    </source>
</reference>
<accession>A0A3G6TDT9</accession>
<proteinExistence type="predicted"/>
<dbReference type="RefSeq" id="WP_080780208.1">
    <property type="nucleotide sequence ID" value="NZ_CP033932.1"/>
</dbReference>
<gene>
    <name evidence="1" type="ORF">EG339_23855</name>
</gene>
<sequence length="260" mass="29800">MPFNLIDTDCSPLVIDYEYEIDNKDLLAEYVGELLLGHHLHINRIINSLSTVLPVHPNDSIDKVINKITSATIEKRDGWIFQMISWIVLAKRYTGEKFFSNYPHFAPAQHGIDGLALILNENDGLRNIIITEDKCTTGPRGKITQQVFPEFREFENGEKNNALVSIISILIGQLDAGNILQNVQNDIFDNKYRIYRIGITREGRHNDNEGRKALFNNYDDCVSGNTSERRSGATIYLDDMRNWMQDFSDKVINYLQSKKS</sequence>
<keyword evidence="2" id="KW-1185">Reference proteome</keyword>